<dbReference type="SMART" id="SM00347">
    <property type="entry name" value="HTH_MARR"/>
    <property type="match status" value="1"/>
</dbReference>
<accession>A0A263D578</accession>
<dbReference type="PANTHER" id="PTHR33164">
    <property type="entry name" value="TRANSCRIPTIONAL REGULATOR, MARR FAMILY"/>
    <property type="match status" value="1"/>
</dbReference>
<feature type="domain" description="HTH marR-type" evidence="1">
    <location>
        <begin position="5"/>
        <end position="141"/>
    </location>
</feature>
<keyword evidence="3" id="KW-1185">Reference proteome</keyword>
<gene>
    <name evidence="2" type="ORF">CFN78_14165</name>
</gene>
<dbReference type="InterPro" id="IPR036388">
    <property type="entry name" value="WH-like_DNA-bd_sf"/>
</dbReference>
<dbReference type="InterPro" id="IPR000835">
    <property type="entry name" value="HTH_MarR-typ"/>
</dbReference>
<dbReference type="RefSeq" id="WP_094863234.1">
    <property type="nucleotide sequence ID" value="NZ_NKYE01000007.1"/>
</dbReference>
<dbReference type="Pfam" id="PF12802">
    <property type="entry name" value="MarR_2"/>
    <property type="match status" value="1"/>
</dbReference>
<sequence length="163" mass="17266">MSSSRAELISKVQGGGRELSTATVMLHTAIAEASGLSAVESKTCEYLARLGPLSPKELTTLCGLAPASVTALLDRLETKGRVRRVRDPRDGRRLTIELDPSHTAAVAPLYTGIAAATARLCERFDDEQLRTITEFLDGAVTATQQAAAEVTNLAEGDDGGARR</sequence>
<dbReference type="Proteomes" id="UP000242444">
    <property type="component" value="Unassembled WGS sequence"/>
</dbReference>
<name>A0A263D578_9PSEU</name>
<dbReference type="Gene3D" id="1.10.10.10">
    <property type="entry name" value="Winged helix-like DNA-binding domain superfamily/Winged helix DNA-binding domain"/>
    <property type="match status" value="1"/>
</dbReference>
<dbReference type="PROSITE" id="PS50995">
    <property type="entry name" value="HTH_MARR_2"/>
    <property type="match status" value="1"/>
</dbReference>
<dbReference type="SUPFAM" id="SSF46785">
    <property type="entry name" value="Winged helix' DNA-binding domain"/>
    <property type="match status" value="1"/>
</dbReference>
<evidence type="ECO:0000313" key="2">
    <source>
        <dbReference type="EMBL" id="OZM72757.1"/>
    </source>
</evidence>
<dbReference type="GO" id="GO:0003700">
    <property type="term" value="F:DNA-binding transcription factor activity"/>
    <property type="evidence" value="ECO:0007669"/>
    <property type="project" value="InterPro"/>
</dbReference>
<proteinExistence type="predicted"/>
<protein>
    <submittedName>
        <fullName evidence="2">MarR family transcriptional regulator</fullName>
    </submittedName>
</protein>
<dbReference type="GO" id="GO:0006950">
    <property type="term" value="P:response to stress"/>
    <property type="evidence" value="ECO:0007669"/>
    <property type="project" value="TreeGrafter"/>
</dbReference>
<dbReference type="EMBL" id="NKYE01000007">
    <property type="protein sequence ID" value="OZM72757.1"/>
    <property type="molecule type" value="Genomic_DNA"/>
</dbReference>
<dbReference type="AlphaFoldDB" id="A0A263D578"/>
<reference evidence="2 3" key="1">
    <citation type="submission" date="2017-07" db="EMBL/GenBank/DDBJ databases">
        <title>Amycolatopsis antarcticus sp. nov., isolated from the surface of an Antarcticus brown macroalga.</title>
        <authorList>
            <person name="Wang J."/>
            <person name="Leiva S."/>
            <person name="Huang J."/>
            <person name="Huang Y."/>
        </authorList>
    </citation>
    <scope>NUCLEOTIDE SEQUENCE [LARGE SCALE GENOMIC DNA]</scope>
    <source>
        <strain evidence="2 3">AU-G6</strain>
    </source>
</reference>
<evidence type="ECO:0000313" key="3">
    <source>
        <dbReference type="Proteomes" id="UP000242444"/>
    </source>
</evidence>
<dbReference type="InterPro" id="IPR039422">
    <property type="entry name" value="MarR/SlyA-like"/>
</dbReference>
<dbReference type="InParanoid" id="A0A263D578"/>
<evidence type="ECO:0000259" key="1">
    <source>
        <dbReference type="PROSITE" id="PS50995"/>
    </source>
</evidence>
<organism evidence="2 3">
    <name type="scientific">Amycolatopsis antarctica</name>
    <dbReference type="NCBI Taxonomy" id="1854586"/>
    <lineage>
        <taxon>Bacteria</taxon>
        <taxon>Bacillati</taxon>
        <taxon>Actinomycetota</taxon>
        <taxon>Actinomycetes</taxon>
        <taxon>Pseudonocardiales</taxon>
        <taxon>Pseudonocardiaceae</taxon>
        <taxon>Amycolatopsis</taxon>
    </lineage>
</organism>
<comment type="caution">
    <text evidence="2">The sequence shown here is derived from an EMBL/GenBank/DDBJ whole genome shotgun (WGS) entry which is preliminary data.</text>
</comment>
<dbReference type="InterPro" id="IPR036390">
    <property type="entry name" value="WH_DNA-bd_sf"/>
</dbReference>
<dbReference type="OrthoDB" id="162531at2"/>
<dbReference type="PANTHER" id="PTHR33164:SF106">
    <property type="entry name" value="TRANSCRIPTIONAL REGULATORY PROTEIN"/>
    <property type="match status" value="1"/>
</dbReference>